<evidence type="ECO:0000256" key="4">
    <source>
        <dbReference type="ARBA" id="ARBA00022801"/>
    </source>
</evidence>
<keyword evidence="3" id="KW-0479">Metal-binding</keyword>
<evidence type="ECO:0000259" key="7">
    <source>
        <dbReference type="PROSITE" id="PS51462"/>
    </source>
</evidence>
<organism evidence="8 9">
    <name type="scientific">SAR86 cluster bacterium</name>
    <dbReference type="NCBI Taxonomy" id="2030880"/>
    <lineage>
        <taxon>Bacteria</taxon>
        <taxon>Pseudomonadati</taxon>
        <taxon>Pseudomonadota</taxon>
        <taxon>Gammaproteobacteria</taxon>
        <taxon>SAR86 cluster</taxon>
    </lineage>
</organism>
<dbReference type="InterPro" id="IPR045121">
    <property type="entry name" value="CoAse"/>
</dbReference>
<name>A0A520MZ95_9GAMM</name>
<gene>
    <name evidence="8" type="ORF">EVA93_04000</name>
</gene>
<proteinExistence type="predicted"/>
<dbReference type="GO" id="GO:0010945">
    <property type="term" value="F:coenzyme A diphosphatase activity"/>
    <property type="evidence" value="ECO:0007669"/>
    <property type="project" value="InterPro"/>
</dbReference>
<evidence type="ECO:0000313" key="8">
    <source>
        <dbReference type="EMBL" id="RZO26535.1"/>
    </source>
</evidence>
<feature type="domain" description="Nudix hydrolase" evidence="7">
    <location>
        <begin position="20"/>
        <end position="155"/>
    </location>
</feature>
<dbReference type="SUPFAM" id="SSF55811">
    <property type="entry name" value="Nudix"/>
    <property type="match status" value="1"/>
</dbReference>
<dbReference type="PANTHER" id="PTHR12992">
    <property type="entry name" value="NUDIX HYDROLASE"/>
    <property type="match status" value="1"/>
</dbReference>
<evidence type="ECO:0000313" key="9">
    <source>
        <dbReference type="Proteomes" id="UP000318710"/>
    </source>
</evidence>
<dbReference type="CDD" id="cd03426">
    <property type="entry name" value="NUDIX_CoAse_Nudt7"/>
    <property type="match status" value="1"/>
</dbReference>
<dbReference type="PANTHER" id="PTHR12992:SF11">
    <property type="entry name" value="MITOCHONDRIAL COENZYME A DIPHOSPHATASE NUDT8"/>
    <property type="match status" value="1"/>
</dbReference>
<dbReference type="Gene3D" id="3.90.79.10">
    <property type="entry name" value="Nucleoside Triphosphate Pyrophosphohydrolase"/>
    <property type="match status" value="1"/>
</dbReference>
<dbReference type="EMBL" id="SHBF01000025">
    <property type="protein sequence ID" value="RZO26535.1"/>
    <property type="molecule type" value="Genomic_DNA"/>
</dbReference>
<dbReference type="Proteomes" id="UP000318710">
    <property type="component" value="Unassembled WGS sequence"/>
</dbReference>
<protein>
    <submittedName>
        <fullName evidence="8">CoA pyrophosphatase</fullName>
    </submittedName>
</protein>
<dbReference type="PROSITE" id="PS51462">
    <property type="entry name" value="NUDIX"/>
    <property type="match status" value="1"/>
</dbReference>
<evidence type="ECO:0000256" key="1">
    <source>
        <dbReference type="ARBA" id="ARBA00001936"/>
    </source>
</evidence>
<accession>A0A520MZ95</accession>
<keyword evidence="6" id="KW-0464">Manganese</keyword>
<evidence type="ECO:0000256" key="3">
    <source>
        <dbReference type="ARBA" id="ARBA00022723"/>
    </source>
</evidence>
<dbReference type="GO" id="GO:0046872">
    <property type="term" value="F:metal ion binding"/>
    <property type="evidence" value="ECO:0007669"/>
    <property type="project" value="UniProtKB-KW"/>
</dbReference>
<dbReference type="AlphaFoldDB" id="A0A520MZ95"/>
<comment type="cofactor">
    <cofactor evidence="1">
        <name>Mn(2+)</name>
        <dbReference type="ChEBI" id="CHEBI:29035"/>
    </cofactor>
</comment>
<comment type="cofactor">
    <cofactor evidence="2">
        <name>Mg(2+)</name>
        <dbReference type="ChEBI" id="CHEBI:18420"/>
    </cofactor>
</comment>
<dbReference type="Pfam" id="PF00293">
    <property type="entry name" value="NUDIX"/>
    <property type="match status" value="1"/>
</dbReference>
<keyword evidence="5" id="KW-0460">Magnesium</keyword>
<keyword evidence="4" id="KW-0378">Hydrolase</keyword>
<comment type="caution">
    <text evidence="8">The sequence shown here is derived from an EMBL/GenBank/DDBJ whole genome shotgun (WGS) entry which is preliminary data.</text>
</comment>
<dbReference type="InterPro" id="IPR015797">
    <property type="entry name" value="NUDIX_hydrolase-like_dom_sf"/>
</dbReference>
<sequence length="199" mass="22993">MINSIKQKLEQINLIDTTDHKKAGVMIILLQNDNDSGIKILFTKRSSSLSTHSGEVSFPGGKWEEVDKDLYETALRESNEEINLDTKNLKKLGALNYLISRHKIEVHPYVGHLLKNQDFKGNYEIDEIFTVPLEFLMEPENITYNEFKKNDLKLYIPSWVYNGNKIWGLTAMIAADFLNICFDAAIKTDFDLIRKYDEN</sequence>
<dbReference type="InterPro" id="IPR000086">
    <property type="entry name" value="NUDIX_hydrolase_dom"/>
</dbReference>
<evidence type="ECO:0000256" key="6">
    <source>
        <dbReference type="ARBA" id="ARBA00023211"/>
    </source>
</evidence>
<reference evidence="8 9" key="1">
    <citation type="submission" date="2019-02" db="EMBL/GenBank/DDBJ databases">
        <title>Prokaryotic population dynamics and viral predation in marine succession experiment using metagenomics: the confinement effect.</title>
        <authorList>
            <person name="Haro-Moreno J.M."/>
            <person name="Rodriguez-Valera F."/>
            <person name="Lopez-Perez M."/>
        </authorList>
    </citation>
    <scope>NUCLEOTIDE SEQUENCE [LARGE SCALE GENOMIC DNA]</scope>
    <source>
        <strain evidence="8">MED-G160</strain>
    </source>
</reference>
<evidence type="ECO:0000256" key="2">
    <source>
        <dbReference type="ARBA" id="ARBA00001946"/>
    </source>
</evidence>
<evidence type="ECO:0000256" key="5">
    <source>
        <dbReference type="ARBA" id="ARBA00022842"/>
    </source>
</evidence>